<evidence type="ECO:0000256" key="1">
    <source>
        <dbReference type="SAM" id="MobiDB-lite"/>
    </source>
</evidence>
<name>A0A8B8CE62_CRAVI</name>
<protein>
    <submittedName>
        <fullName evidence="3">Uncharacterized protein LOC111118749</fullName>
    </submittedName>
</protein>
<feature type="compositionally biased region" description="Polar residues" evidence="1">
    <location>
        <begin position="59"/>
        <end position="71"/>
    </location>
</feature>
<evidence type="ECO:0000313" key="3">
    <source>
        <dbReference type="RefSeq" id="XP_022314067.1"/>
    </source>
</evidence>
<keyword evidence="2" id="KW-1185">Reference proteome</keyword>
<reference evidence="3" key="1">
    <citation type="submission" date="2025-08" db="UniProtKB">
        <authorList>
            <consortium name="RefSeq"/>
        </authorList>
    </citation>
    <scope>IDENTIFICATION</scope>
    <source>
        <tissue evidence="3">Whole sample</tissue>
    </source>
</reference>
<dbReference type="RefSeq" id="XP_022314067.1">
    <property type="nucleotide sequence ID" value="XM_022458359.1"/>
</dbReference>
<dbReference type="KEGG" id="cvn:111118749"/>
<feature type="compositionally biased region" description="Low complexity" evidence="1">
    <location>
        <begin position="72"/>
        <end position="93"/>
    </location>
</feature>
<organism evidence="2 3">
    <name type="scientific">Crassostrea virginica</name>
    <name type="common">Eastern oyster</name>
    <dbReference type="NCBI Taxonomy" id="6565"/>
    <lineage>
        <taxon>Eukaryota</taxon>
        <taxon>Metazoa</taxon>
        <taxon>Spiralia</taxon>
        <taxon>Lophotrochozoa</taxon>
        <taxon>Mollusca</taxon>
        <taxon>Bivalvia</taxon>
        <taxon>Autobranchia</taxon>
        <taxon>Pteriomorphia</taxon>
        <taxon>Ostreida</taxon>
        <taxon>Ostreoidea</taxon>
        <taxon>Ostreidae</taxon>
        <taxon>Crassostrea</taxon>
    </lineage>
</organism>
<accession>A0A8B8CE62</accession>
<dbReference type="GeneID" id="111118749"/>
<evidence type="ECO:0000313" key="2">
    <source>
        <dbReference type="Proteomes" id="UP000694844"/>
    </source>
</evidence>
<dbReference type="OrthoDB" id="6214319at2759"/>
<sequence>MSTQPKTTDADLTTKSTHDIRIKRSFESTTLSQSTQHTLEVTSKSENLSDLQTESLISSKTVQTENESLHPTTTTTATKSTTTATKSTTTATSKENSKDLQCPLWLYSGNDSKTKLYGMLEKPCWSESLQELDQDDTRHYIRLYEERLYETIDMTGTLINNITEKLYRSNSDLMEALKNIDFNCFVSRGGQENQTSVEEQSLKLHHSLLKSYAILDVLISEENETETSSSLDRFILGNVSELKKRIRVLVCYIEILLRNKDYSIDSFPLFSKRDGNFNFFDNRIPLSSNFFVYIHQVFKYLRESAVNEAKVLWSLV</sequence>
<dbReference type="AlphaFoldDB" id="A0A8B8CE62"/>
<feature type="region of interest" description="Disordered" evidence="1">
    <location>
        <begin position="59"/>
        <end position="93"/>
    </location>
</feature>
<proteinExistence type="predicted"/>
<gene>
    <name evidence="3" type="primary">LOC111118749</name>
</gene>
<dbReference type="Proteomes" id="UP000694844">
    <property type="component" value="Chromosome 2"/>
</dbReference>